<evidence type="ECO:0000256" key="8">
    <source>
        <dbReference type="ARBA" id="ARBA00022989"/>
    </source>
</evidence>
<evidence type="ECO:0000256" key="2">
    <source>
        <dbReference type="ARBA" id="ARBA00004370"/>
    </source>
</evidence>
<organism evidence="13 14">
    <name type="scientific">Nguyenibacter vanlangensis</name>
    <dbReference type="NCBI Taxonomy" id="1216886"/>
    <lineage>
        <taxon>Bacteria</taxon>
        <taxon>Pseudomonadati</taxon>
        <taxon>Pseudomonadota</taxon>
        <taxon>Alphaproteobacteria</taxon>
        <taxon>Acetobacterales</taxon>
        <taxon>Acetobacteraceae</taxon>
        <taxon>Nguyenibacter</taxon>
    </lineage>
</organism>
<keyword evidence="14" id="KW-1185">Reference proteome</keyword>
<dbReference type="InterPro" id="IPR036890">
    <property type="entry name" value="HATPase_C_sf"/>
</dbReference>
<sequence length="479" mass="51833">MMTAVPAAPRWTLAARIVAWVLAVVLGCLLLLGALVAGFTRYEVTERLDNSLQEVAERLEFVISAIGAAPRGDDVARLPQVGPRTLAYQIATPDGRLVLRSQNAPDHPFVPLLQPGFYDRPRFRVYVVQATDGGHYILVGEPTFHRREAVRRATLISILPMVVFLPCVWLLVRWVVRRALRPLTDLQVEIRARGGGNLTPIPPLNLPDELLPIHAALNSLLDRLKKALSTERAFAANAAHELRNPIGALLAQAQMLREQMHDRTHEPGAPRRLAGMIAQIRRLGRMTEKLLQLSRAASGAAIADDRFDLIAVLHVLADEFQDTPPAFREVVVTCDGMDSLIVRGDIDAAGILFRNLIENAANHGTPGTPITVALSRPGHVDIIHVDIINDCPALPPAILRRLTEPFVRGDSPSDGSGLGLAIVASIAGQMGAGLDIASPLPDHDRGFRARITLAAHQPVPAARPGPAARALRVATAQPS</sequence>
<evidence type="ECO:0000259" key="11">
    <source>
        <dbReference type="PROSITE" id="PS50109"/>
    </source>
</evidence>
<dbReference type="PROSITE" id="PS50885">
    <property type="entry name" value="HAMP"/>
    <property type="match status" value="1"/>
</dbReference>
<dbReference type="SMART" id="SM00304">
    <property type="entry name" value="HAMP"/>
    <property type="match status" value="1"/>
</dbReference>
<dbReference type="GO" id="GO:0016301">
    <property type="term" value="F:kinase activity"/>
    <property type="evidence" value="ECO:0007669"/>
    <property type="project" value="UniProtKB-KW"/>
</dbReference>
<dbReference type="PANTHER" id="PTHR45436:SF5">
    <property type="entry name" value="SENSOR HISTIDINE KINASE TRCS"/>
    <property type="match status" value="1"/>
</dbReference>
<feature type="transmembrane region" description="Helical" evidence="10">
    <location>
        <begin position="155"/>
        <end position="176"/>
    </location>
</feature>
<dbReference type="Pfam" id="PF00672">
    <property type="entry name" value="HAMP"/>
    <property type="match status" value="1"/>
</dbReference>
<comment type="subcellular location">
    <subcellularLocation>
        <location evidence="2">Membrane</location>
    </subcellularLocation>
</comment>
<dbReference type="EMBL" id="CP152276">
    <property type="protein sequence ID" value="XAE42035.1"/>
    <property type="molecule type" value="Genomic_DNA"/>
</dbReference>
<dbReference type="SUPFAM" id="SSF47384">
    <property type="entry name" value="Homodimeric domain of signal transducing histidine kinase"/>
    <property type="match status" value="1"/>
</dbReference>
<dbReference type="InterPro" id="IPR003660">
    <property type="entry name" value="HAMP_dom"/>
</dbReference>
<dbReference type="SMART" id="SM00388">
    <property type="entry name" value="HisKA"/>
    <property type="match status" value="1"/>
</dbReference>
<accession>A0ABZ3D2U6</accession>
<dbReference type="PROSITE" id="PS50109">
    <property type="entry name" value="HIS_KIN"/>
    <property type="match status" value="1"/>
</dbReference>
<evidence type="ECO:0000313" key="13">
    <source>
        <dbReference type="EMBL" id="XAE42035.1"/>
    </source>
</evidence>
<evidence type="ECO:0000313" key="14">
    <source>
        <dbReference type="Proteomes" id="UP001449795"/>
    </source>
</evidence>
<dbReference type="CDD" id="cd00082">
    <property type="entry name" value="HisKA"/>
    <property type="match status" value="1"/>
</dbReference>
<evidence type="ECO:0000256" key="3">
    <source>
        <dbReference type="ARBA" id="ARBA00012438"/>
    </source>
</evidence>
<dbReference type="EC" id="2.7.13.3" evidence="3"/>
<evidence type="ECO:0000256" key="5">
    <source>
        <dbReference type="ARBA" id="ARBA00022679"/>
    </source>
</evidence>
<dbReference type="SMART" id="SM00387">
    <property type="entry name" value="HATPase_c"/>
    <property type="match status" value="1"/>
</dbReference>
<keyword evidence="9" id="KW-0902">Two-component regulatory system</keyword>
<keyword evidence="8 10" id="KW-1133">Transmembrane helix</keyword>
<proteinExistence type="predicted"/>
<evidence type="ECO:0000256" key="7">
    <source>
        <dbReference type="ARBA" id="ARBA00022777"/>
    </source>
</evidence>
<feature type="domain" description="HAMP" evidence="12">
    <location>
        <begin position="177"/>
        <end position="229"/>
    </location>
</feature>
<dbReference type="RefSeq" id="WP_342627841.1">
    <property type="nucleotide sequence ID" value="NZ_CP152276.1"/>
</dbReference>
<protein>
    <recommendedName>
        <fullName evidence="3">histidine kinase</fullName>
        <ecNumber evidence="3">2.7.13.3</ecNumber>
    </recommendedName>
</protein>
<dbReference type="Gene3D" id="3.30.565.10">
    <property type="entry name" value="Histidine kinase-like ATPase, C-terminal domain"/>
    <property type="match status" value="1"/>
</dbReference>
<feature type="domain" description="Histidine kinase" evidence="11">
    <location>
        <begin position="237"/>
        <end position="457"/>
    </location>
</feature>
<dbReference type="InterPro" id="IPR036097">
    <property type="entry name" value="HisK_dim/P_sf"/>
</dbReference>
<name>A0ABZ3D2U6_9PROT</name>
<dbReference type="PANTHER" id="PTHR45436">
    <property type="entry name" value="SENSOR HISTIDINE KINASE YKOH"/>
    <property type="match status" value="1"/>
</dbReference>
<feature type="transmembrane region" description="Helical" evidence="10">
    <location>
        <begin position="17"/>
        <end position="39"/>
    </location>
</feature>
<dbReference type="Gene3D" id="1.10.287.130">
    <property type="match status" value="1"/>
</dbReference>
<keyword evidence="7 13" id="KW-0418">Kinase</keyword>
<keyword evidence="6 10" id="KW-0812">Transmembrane</keyword>
<dbReference type="InterPro" id="IPR050428">
    <property type="entry name" value="TCS_sensor_his_kinase"/>
</dbReference>
<keyword evidence="10" id="KW-0472">Membrane</keyword>
<dbReference type="InterPro" id="IPR003661">
    <property type="entry name" value="HisK_dim/P_dom"/>
</dbReference>
<reference evidence="13 14" key="1">
    <citation type="submission" date="2024-04" db="EMBL/GenBank/DDBJ databases">
        <title>Complete genome sequence of Nguyenibacter vanlangesis HBCM-1154, a strain capable of nitrogen fixation, IAA production, and phosphorus solubilization isolated from sugarcane soil.</title>
        <authorList>
            <person name="MY HANH P."/>
        </authorList>
    </citation>
    <scope>NUCLEOTIDE SEQUENCE [LARGE SCALE GENOMIC DNA]</scope>
    <source>
        <strain evidence="13 14">HBCM 1154</strain>
    </source>
</reference>
<evidence type="ECO:0000256" key="1">
    <source>
        <dbReference type="ARBA" id="ARBA00000085"/>
    </source>
</evidence>
<keyword evidence="4" id="KW-0597">Phosphoprotein</keyword>
<keyword evidence="5" id="KW-0808">Transferase</keyword>
<dbReference type="SUPFAM" id="SSF55874">
    <property type="entry name" value="ATPase domain of HSP90 chaperone/DNA topoisomerase II/histidine kinase"/>
    <property type="match status" value="1"/>
</dbReference>
<evidence type="ECO:0000259" key="12">
    <source>
        <dbReference type="PROSITE" id="PS50885"/>
    </source>
</evidence>
<dbReference type="Pfam" id="PF00512">
    <property type="entry name" value="HisKA"/>
    <property type="match status" value="1"/>
</dbReference>
<dbReference type="Proteomes" id="UP001449795">
    <property type="component" value="Chromosome"/>
</dbReference>
<gene>
    <name evidence="13" type="ORF">AAC691_17440</name>
</gene>
<comment type="catalytic activity">
    <reaction evidence="1">
        <text>ATP + protein L-histidine = ADP + protein N-phospho-L-histidine.</text>
        <dbReference type="EC" id="2.7.13.3"/>
    </reaction>
</comment>
<evidence type="ECO:0000256" key="10">
    <source>
        <dbReference type="SAM" id="Phobius"/>
    </source>
</evidence>
<dbReference type="Pfam" id="PF02518">
    <property type="entry name" value="HATPase_c"/>
    <property type="match status" value="1"/>
</dbReference>
<evidence type="ECO:0000256" key="9">
    <source>
        <dbReference type="ARBA" id="ARBA00023012"/>
    </source>
</evidence>
<dbReference type="InterPro" id="IPR003594">
    <property type="entry name" value="HATPase_dom"/>
</dbReference>
<dbReference type="InterPro" id="IPR005467">
    <property type="entry name" value="His_kinase_dom"/>
</dbReference>
<evidence type="ECO:0000256" key="4">
    <source>
        <dbReference type="ARBA" id="ARBA00022553"/>
    </source>
</evidence>
<evidence type="ECO:0000256" key="6">
    <source>
        <dbReference type="ARBA" id="ARBA00022692"/>
    </source>
</evidence>